<organism evidence="8 9">
    <name type="scientific">Gonapodya prolifera (strain JEL478)</name>
    <name type="common">Monoblepharis prolifera</name>
    <dbReference type="NCBI Taxonomy" id="1344416"/>
    <lineage>
        <taxon>Eukaryota</taxon>
        <taxon>Fungi</taxon>
        <taxon>Fungi incertae sedis</taxon>
        <taxon>Chytridiomycota</taxon>
        <taxon>Chytridiomycota incertae sedis</taxon>
        <taxon>Monoblepharidomycetes</taxon>
        <taxon>Monoblepharidales</taxon>
        <taxon>Gonapodyaceae</taxon>
        <taxon>Gonapodya</taxon>
    </lineage>
</organism>
<feature type="domain" description="C2" evidence="6">
    <location>
        <begin position="310"/>
        <end position="415"/>
    </location>
</feature>
<dbReference type="PROSITE" id="PS51847">
    <property type="entry name" value="SMP"/>
    <property type="match status" value="1"/>
</dbReference>
<dbReference type="PANTHER" id="PTHR47348:SF3">
    <property type="entry name" value="MEIOTICALLY UP-REGULATED GENE 190 PROTEIN"/>
    <property type="match status" value="1"/>
</dbReference>
<dbReference type="SUPFAM" id="SSF49562">
    <property type="entry name" value="C2 domain (Calcium/lipid-binding domain, CaLB)"/>
    <property type="match status" value="2"/>
</dbReference>
<dbReference type="InterPro" id="IPR031468">
    <property type="entry name" value="SMP_LBD"/>
</dbReference>
<dbReference type="Proteomes" id="UP000070544">
    <property type="component" value="Unassembled WGS sequence"/>
</dbReference>
<name>A0A139AN15_GONPJ</name>
<dbReference type="GO" id="GO:0006869">
    <property type="term" value="P:lipid transport"/>
    <property type="evidence" value="ECO:0007669"/>
    <property type="project" value="UniProtKB-KW"/>
</dbReference>
<evidence type="ECO:0000256" key="2">
    <source>
        <dbReference type="ARBA" id="ARBA00022448"/>
    </source>
</evidence>
<feature type="domain" description="C2" evidence="6">
    <location>
        <begin position="159"/>
        <end position="283"/>
    </location>
</feature>
<dbReference type="PANTHER" id="PTHR47348">
    <property type="entry name" value="MEIOTICALLY UP-REGULATED GENE 190 PROTEIN"/>
    <property type="match status" value="1"/>
</dbReference>
<evidence type="ECO:0000256" key="5">
    <source>
        <dbReference type="ARBA" id="ARBA00023136"/>
    </source>
</evidence>
<dbReference type="GO" id="GO:0008289">
    <property type="term" value="F:lipid binding"/>
    <property type="evidence" value="ECO:0007669"/>
    <property type="project" value="UniProtKB-KW"/>
</dbReference>
<dbReference type="Pfam" id="PF25669">
    <property type="entry name" value="SMP_MUG190-like"/>
    <property type="match status" value="1"/>
</dbReference>
<protein>
    <recommendedName>
        <fullName evidence="10">C2 domain-containing protein</fullName>
    </recommendedName>
</protein>
<dbReference type="SMART" id="SM00239">
    <property type="entry name" value="C2"/>
    <property type="match status" value="2"/>
</dbReference>
<dbReference type="Pfam" id="PF00168">
    <property type="entry name" value="C2"/>
    <property type="match status" value="2"/>
</dbReference>
<sequence length="415" mass="45973">MKRNLRVADFELGPHAPRVTSIQAYPEASGEDSVLMDVTIALQSPVTAIGSGSDRTLNTHFLITAFVGAPQLGGVTVPILVEQAAFEAKARVHIVLSPKAPFAKELRVSLLSKPFIDVAIRPLKLVNLMNLPILSRFILSSMDAVITQTAVTPNVVSLDLETLLTGKEVSYDVRAIGVAEIRLHESTDLRKADIMSENDTYAAISIGASRILAKSRIINNSPHPIWEETHFVLVSEDDVKIGSNLSITLFDYDVMTKDDRLGEVNIPITKLVDSTGLVSSGCLEVHAESPGRLWADVLFHPKACTKQEKEENRIECTCDDELDDNYTSGILAITVHQGLDMMVREKDKSGPYVSPYVFVFLNDRKVFQTRTKHHNPTPYWNADVELFVRDWTSTKVLVEVRDERAHEVSGCLELV</sequence>
<dbReference type="InterPro" id="IPR035892">
    <property type="entry name" value="C2_domain_sf"/>
</dbReference>
<accession>A0A139AN15</accession>
<keyword evidence="4" id="KW-0446">Lipid-binding</keyword>
<evidence type="ECO:0000256" key="1">
    <source>
        <dbReference type="ARBA" id="ARBA00004370"/>
    </source>
</evidence>
<evidence type="ECO:0008006" key="10">
    <source>
        <dbReference type="Google" id="ProtNLM"/>
    </source>
</evidence>
<keyword evidence="2" id="KW-0813">Transport</keyword>
<dbReference type="GO" id="GO:0016020">
    <property type="term" value="C:membrane"/>
    <property type="evidence" value="ECO:0007669"/>
    <property type="project" value="UniProtKB-SubCell"/>
</dbReference>
<dbReference type="PROSITE" id="PS50004">
    <property type="entry name" value="C2"/>
    <property type="match status" value="2"/>
</dbReference>
<dbReference type="Gene3D" id="2.60.40.150">
    <property type="entry name" value="C2 domain"/>
    <property type="match status" value="2"/>
</dbReference>
<dbReference type="AlphaFoldDB" id="A0A139AN15"/>
<dbReference type="InterPro" id="IPR000008">
    <property type="entry name" value="C2_dom"/>
</dbReference>
<evidence type="ECO:0000259" key="7">
    <source>
        <dbReference type="PROSITE" id="PS51847"/>
    </source>
</evidence>
<dbReference type="OrthoDB" id="419768at2759"/>
<evidence type="ECO:0000256" key="3">
    <source>
        <dbReference type="ARBA" id="ARBA00023055"/>
    </source>
</evidence>
<keyword evidence="5" id="KW-0472">Membrane</keyword>
<dbReference type="EMBL" id="KQ965743">
    <property type="protein sequence ID" value="KXS18137.1"/>
    <property type="molecule type" value="Genomic_DNA"/>
</dbReference>
<keyword evidence="3" id="KW-0445">Lipid transport</keyword>
<gene>
    <name evidence="8" type="ORF">M427DRAFT_222823</name>
</gene>
<comment type="subcellular location">
    <subcellularLocation>
        <location evidence="1">Membrane</location>
    </subcellularLocation>
</comment>
<feature type="domain" description="SMP-LTD" evidence="7">
    <location>
        <begin position="1"/>
        <end position="161"/>
    </location>
</feature>
<evidence type="ECO:0000313" key="8">
    <source>
        <dbReference type="EMBL" id="KXS18137.1"/>
    </source>
</evidence>
<proteinExistence type="predicted"/>
<evidence type="ECO:0000256" key="4">
    <source>
        <dbReference type="ARBA" id="ARBA00023121"/>
    </source>
</evidence>
<dbReference type="STRING" id="1344416.A0A139AN15"/>
<evidence type="ECO:0000259" key="6">
    <source>
        <dbReference type="PROSITE" id="PS50004"/>
    </source>
</evidence>
<evidence type="ECO:0000313" key="9">
    <source>
        <dbReference type="Proteomes" id="UP000070544"/>
    </source>
</evidence>
<reference evidence="8 9" key="1">
    <citation type="journal article" date="2015" name="Genome Biol. Evol.">
        <title>Phylogenomic analyses indicate that early fungi evolved digesting cell walls of algal ancestors of land plants.</title>
        <authorList>
            <person name="Chang Y."/>
            <person name="Wang S."/>
            <person name="Sekimoto S."/>
            <person name="Aerts A.L."/>
            <person name="Choi C."/>
            <person name="Clum A."/>
            <person name="LaButti K.M."/>
            <person name="Lindquist E.A."/>
            <person name="Yee Ngan C."/>
            <person name="Ohm R.A."/>
            <person name="Salamov A.A."/>
            <person name="Grigoriev I.V."/>
            <person name="Spatafora J.W."/>
            <person name="Berbee M.L."/>
        </authorList>
    </citation>
    <scope>NUCLEOTIDE SEQUENCE [LARGE SCALE GENOMIC DNA]</scope>
    <source>
        <strain evidence="8 9">JEL478</strain>
    </source>
</reference>
<keyword evidence="9" id="KW-1185">Reference proteome</keyword>